<name>A0ABS8LFP7_9XANT</name>
<sequence>MKRFSAEIAVQEKATADPLTMIQLDPEAQPEPAPVARDVPLAKIEWPVIPNLDAARNGGREVVVSEDASGRQVLVRTPNTGDQQVYHFAQRPCWTLVKVDDQAL</sequence>
<dbReference type="RefSeq" id="WP_229000810.1">
    <property type="nucleotide sequence ID" value="NZ_CP018470.1"/>
</dbReference>
<dbReference type="EMBL" id="JAJIUN010000094">
    <property type="protein sequence ID" value="MCC8624453.1"/>
    <property type="molecule type" value="Genomic_DNA"/>
</dbReference>
<dbReference type="Proteomes" id="UP001430544">
    <property type="component" value="Unassembled WGS sequence"/>
</dbReference>
<protein>
    <submittedName>
        <fullName evidence="1">Uncharacterized protein</fullName>
    </submittedName>
</protein>
<accession>A0ABS8LFP7</accession>
<comment type="caution">
    <text evidence="1">The sequence shown here is derived from an EMBL/GenBank/DDBJ whole genome shotgun (WGS) entry which is preliminary data.</text>
</comment>
<evidence type="ECO:0000313" key="2">
    <source>
        <dbReference type="Proteomes" id="UP001430544"/>
    </source>
</evidence>
<gene>
    <name evidence="1" type="ORF">LN473_21255</name>
</gene>
<organism evidence="1 2">
    <name type="scientific">Xanthomonas vesicatoria</name>
    <dbReference type="NCBI Taxonomy" id="56460"/>
    <lineage>
        <taxon>Bacteria</taxon>
        <taxon>Pseudomonadati</taxon>
        <taxon>Pseudomonadota</taxon>
        <taxon>Gammaproteobacteria</taxon>
        <taxon>Lysobacterales</taxon>
        <taxon>Lysobacteraceae</taxon>
        <taxon>Xanthomonas</taxon>
    </lineage>
</organism>
<proteinExistence type="predicted"/>
<reference evidence="1" key="1">
    <citation type="submission" date="2021-11" db="EMBL/GenBank/DDBJ databases">
        <title>Genome resources and taxonomic validation of 89 Xanthomonas strains.</title>
        <authorList>
            <person name="Tambong J.T."/>
        </authorList>
    </citation>
    <scope>NUCLEOTIDE SEQUENCE</scope>
    <source>
        <strain evidence="1">Bv 5-4A</strain>
    </source>
</reference>
<evidence type="ECO:0000313" key="1">
    <source>
        <dbReference type="EMBL" id="MCC8624453.1"/>
    </source>
</evidence>
<keyword evidence="2" id="KW-1185">Reference proteome</keyword>